<proteinExistence type="predicted"/>
<dbReference type="PANTHER" id="PTHR21310">
    <property type="entry name" value="AMINOGLYCOSIDE PHOSPHOTRANSFERASE-RELATED-RELATED"/>
    <property type="match status" value="1"/>
</dbReference>
<dbReference type="OrthoDB" id="9797603at2"/>
<sequence length="299" mass="31893">MASEITAELIRDLVREQHPDLADLPLVEVDGGWGNQMWRLGTDLAVRIQRMDTSPDHQLKERRWLPFLAPLLPLPVPVPVRHGAPSARSAKLWTVVTWVPGEPLDRATITRAAHATDALAAFLRALHVEAPADAPAGVDRGAHPRECTGGFTHFLESVDPAALGCAARDVRAVWEDAVAAPAWQGPPVWVHGDLHPANVVVADGTLAGIVDFGDLFAGDPAWDLAAAWLLLPAGSSARFFDGYSRADDATIRRARGLAALKSLFLILMGQNGERGLPGGKPAWGPAGRAALARVLGDPL</sequence>
<dbReference type="HOGENOM" id="CLU_074977_0_1_11"/>
<protein>
    <submittedName>
        <fullName evidence="2">Aminoglycoside phosphotransferase</fullName>
    </submittedName>
</protein>
<evidence type="ECO:0000313" key="3">
    <source>
        <dbReference type="Proteomes" id="UP000000485"/>
    </source>
</evidence>
<dbReference type="PANTHER" id="PTHR21310:SF42">
    <property type="entry name" value="BIFUNCTIONAL AAC_APH"/>
    <property type="match status" value="1"/>
</dbReference>
<evidence type="ECO:0000259" key="1">
    <source>
        <dbReference type="Pfam" id="PF01636"/>
    </source>
</evidence>
<dbReference type="KEGG" id="cga:Celgi_2953"/>
<dbReference type="AlphaFoldDB" id="F8A6F8"/>
<keyword evidence="2" id="KW-0808">Transferase</keyword>
<dbReference type="EMBL" id="CP002665">
    <property type="protein sequence ID" value="AEI13446.1"/>
    <property type="molecule type" value="Genomic_DNA"/>
</dbReference>
<dbReference type="Gene3D" id="3.90.1200.10">
    <property type="match status" value="1"/>
</dbReference>
<dbReference type="SUPFAM" id="SSF56112">
    <property type="entry name" value="Protein kinase-like (PK-like)"/>
    <property type="match status" value="1"/>
</dbReference>
<dbReference type="GO" id="GO:0016740">
    <property type="term" value="F:transferase activity"/>
    <property type="evidence" value="ECO:0007669"/>
    <property type="project" value="UniProtKB-KW"/>
</dbReference>
<evidence type="ECO:0000313" key="2">
    <source>
        <dbReference type="EMBL" id="AEI13446.1"/>
    </source>
</evidence>
<feature type="domain" description="Aminoglycoside phosphotransferase" evidence="1">
    <location>
        <begin position="28"/>
        <end position="257"/>
    </location>
</feature>
<dbReference type="InterPro" id="IPR011009">
    <property type="entry name" value="Kinase-like_dom_sf"/>
</dbReference>
<dbReference type="InterPro" id="IPR051678">
    <property type="entry name" value="AGP_Transferase"/>
</dbReference>
<name>F8A6F8_CELGA</name>
<dbReference type="Pfam" id="PF01636">
    <property type="entry name" value="APH"/>
    <property type="match status" value="1"/>
</dbReference>
<dbReference type="Gene3D" id="3.30.200.20">
    <property type="entry name" value="Phosphorylase Kinase, domain 1"/>
    <property type="match status" value="1"/>
</dbReference>
<dbReference type="eggNOG" id="COG3173">
    <property type="taxonomic scope" value="Bacteria"/>
</dbReference>
<organism evidence="2 3">
    <name type="scientific">Cellulomonas gilvus (strain ATCC 13127 / NRRL B-14078)</name>
    <name type="common">Cellvibrio gilvus</name>
    <dbReference type="NCBI Taxonomy" id="593907"/>
    <lineage>
        <taxon>Bacteria</taxon>
        <taxon>Bacillati</taxon>
        <taxon>Actinomycetota</taxon>
        <taxon>Actinomycetes</taxon>
        <taxon>Micrococcales</taxon>
        <taxon>Cellulomonadaceae</taxon>
        <taxon>Cellulomonas</taxon>
    </lineage>
</organism>
<dbReference type="InterPro" id="IPR002575">
    <property type="entry name" value="Aminoglycoside_PTrfase"/>
</dbReference>
<gene>
    <name evidence="2" type="ordered locus">Celgi_2953</name>
</gene>
<dbReference type="RefSeq" id="WP_013884963.1">
    <property type="nucleotide sequence ID" value="NC_015671.1"/>
</dbReference>
<reference evidence="3" key="1">
    <citation type="submission" date="2011-04" db="EMBL/GenBank/DDBJ databases">
        <title>Complete sequence of Cellvibrio gilvus ATCC 13127.</title>
        <authorList>
            <person name="Lucas S."/>
            <person name="Han J."/>
            <person name="Lapidus A."/>
            <person name="Cheng J.-F."/>
            <person name="Goodwin L."/>
            <person name="Pitluck S."/>
            <person name="Peters L."/>
            <person name="Munk A."/>
            <person name="Detter J.C."/>
            <person name="Han C."/>
            <person name="Tapia R."/>
            <person name="Land M."/>
            <person name="Hauser L."/>
            <person name="Kyrpides N."/>
            <person name="Ivanova N."/>
            <person name="Ovchinnikova G."/>
            <person name="Pagani I."/>
            <person name="Mead D."/>
            <person name="Brumm P."/>
            <person name="Woyke T."/>
        </authorList>
    </citation>
    <scope>NUCLEOTIDE SEQUENCE [LARGE SCALE GENOMIC DNA]</scope>
    <source>
        <strain evidence="3">ATCC 13127 / NRRL B-14078</strain>
    </source>
</reference>
<dbReference type="Proteomes" id="UP000000485">
    <property type="component" value="Chromosome"/>
</dbReference>
<keyword evidence="3" id="KW-1185">Reference proteome</keyword>
<dbReference type="STRING" id="593907.Celgi_2953"/>
<accession>F8A6F8</accession>